<dbReference type="AlphaFoldDB" id="R7WR87"/>
<comment type="caution">
    <text evidence="11">The sequence shown here is derived from an EMBL/GenBank/DDBJ whole genome shotgun (WGS) entry which is preliminary data.</text>
</comment>
<dbReference type="Pfam" id="PF00072">
    <property type="entry name" value="Response_reg"/>
    <property type="match status" value="1"/>
</dbReference>
<dbReference type="GO" id="GO:0000976">
    <property type="term" value="F:transcription cis-regulatory region binding"/>
    <property type="evidence" value="ECO:0007669"/>
    <property type="project" value="TreeGrafter"/>
</dbReference>
<evidence type="ECO:0000259" key="10">
    <source>
        <dbReference type="PROSITE" id="PS51755"/>
    </source>
</evidence>
<dbReference type="PANTHER" id="PTHR48111">
    <property type="entry name" value="REGULATOR OF RPOS"/>
    <property type="match status" value="1"/>
</dbReference>
<dbReference type="SUPFAM" id="SSF52172">
    <property type="entry name" value="CheY-like"/>
    <property type="match status" value="1"/>
</dbReference>
<keyword evidence="12" id="KW-1185">Reference proteome</keyword>
<keyword evidence="5 8" id="KW-0238">DNA-binding</keyword>
<feature type="domain" description="Response regulatory" evidence="9">
    <location>
        <begin position="23"/>
        <end position="137"/>
    </location>
</feature>
<accession>R7WR87</accession>
<evidence type="ECO:0000256" key="8">
    <source>
        <dbReference type="PROSITE-ProRule" id="PRU01091"/>
    </source>
</evidence>
<protein>
    <submittedName>
        <fullName evidence="11">Response regulator</fullName>
    </submittedName>
</protein>
<evidence type="ECO:0000313" key="11">
    <source>
        <dbReference type="EMBL" id="EOM77828.1"/>
    </source>
</evidence>
<dbReference type="FunFam" id="1.10.10.10:FF:000005">
    <property type="entry name" value="Two-component system response regulator"/>
    <property type="match status" value="1"/>
</dbReference>
<evidence type="ECO:0000256" key="7">
    <source>
        <dbReference type="PROSITE-ProRule" id="PRU00169"/>
    </source>
</evidence>
<evidence type="ECO:0000259" key="9">
    <source>
        <dbReference type="PROSITE" id="PS50110"/>
    </source>
</evidence>
<feature type="domain" description="OmpR/PhoB-type" evidence="10">
    <location>
        <begin position="148"/>
        <end position="246"/>
    </location>
</feature>
<dbReference type="PATRIC" id="fig|1273125.3.peg.787"/>
<dbReference type="Proteomes" id="UP000013525">
    <property type="component" value="Unassembled WGS sequence"/>
</dbReference>
<feature type="DNA-binding region" description="OmpR/PhoB-type" evidence="8">
    <location>
        <begin position="148"/>
        <end position="246"/>
    </location>
</feature>
<evidence type="ECO:0000256" key="4">
    <source>
        <dbReference type="ARBA" id="ARBA00023015"/>
    </source>
</evidence>
<evidence type="ECO:0000256" key="6">
    <source>
        <dbReference type="ARBA" id="ARBA00023163"/>
    </source>
</evidence>
<dbReference type="InterPro" id="IPR001789">
    <property type="entry name" value="Sig_transdc_resp-reg_receiver"/>
</dbReference>
<dbReference type="InterPro" id="IPR039420">
    <property type="entry name" value="WalR-like"/>
</dbReference>
<dbReference type="GO" id="GO:0006355">
    <property type="term" value="P:regulation of DNA-templated transcription"/>
    <property type="evidence" value="ECO:0007669"/>
    <property type="project" value="InterPro"/>
</dbReference>
<comment type="subcellular location">
    <subcellularLocation>
        <location evidence="1">Cytoplasm</location>
    </subcellularLocation>
</comment>
<gene>
    <name evidence="11" type="ORF">Rrhod_0814</name>
</gene>
<dbReference type="Gene3D" id="1.10.10.10">
    <property type="entry name" value="Winged helix-like DNA-binding domain superfamily/Winged helix DNA-binding domain"/>
    <property type="match status" value="1"/>
</dbReference>
<keyword evidence="4" id="KW-0805">Transcription regulation</keyword>
<dbReference type="GO" id="GO:0032993">
    <property type="term" value="C:protein-DNA complex"/>
    <property type="evidence" value="ECO:0007669"/>
    <property type="project" value="TreeGrafter"/>
</dbReference>
<dbReference type="GO" id="GO:0000156">
    <property type="term" value="F:phosphorelay response regulator activity"/>
    <property type="evidence" value="ECO:0007669"/>
    <property type="project" value="TreeGrafter"/>
</dbReference>
<dbReference type="Pfam" id="PF00486">
    <property type="entry name" value="Trans_reg_C"/>
    <property type="match status" value="1"/>
</dbReference>
<dbReference type="PROSITE" id="PS50110">
    <property type="entry name" value="RESPONSE_REGULATORY"/>
    <property type="match status" value="1"/>
</dbReference>
<dbReference type="SMART" id="SM00862">
    <property type="entry name" value="Trans_reg_C"/>
    <property type="match status" value="1"/>
</dbReference>
<keyword evidence="2 7" id="KW-0597">Phosphoprotein</keyword>
<feature type="modified residue" description="4-aspartylphosphate" evidence="7">
    <location>
        <position position="72"/>
    </location>
</feature>
<dbReference type="InterPro" id="IPR036388">
    <property type="entry name" value="WH-like_DNA-bd_sf"/>
</dbReference>
<dbReference type="EMBL" id="APMY01000024">
    <property type="protein sequence ID" value="EOM77828.1"/>
    <property type="molecule type" value="Genomic_DNA"/>
</dbReference>
<evidence type="ECO:0000313" key="12">
    <source>
        <dbReference type="Proteomes" id="UP000013525"/>
    </source>
</evidence>
<reference evidence="11 12" key="1">
    <citation type="journal article" date="2013" name="Genome Announc.">
        <title>Draft Genome Sequence of Rhodococcus rhodnii Strain LMG5362, a Symbiont of Rhodnius prolixus (Hemiptera, Reduviidae, Triatominae), the Principle Vector of Trypanosoma cruzi.</title>
        <authorList>
            <person name="Pachebat J.A."/>
            <person name="van Keulen G."/>
            <person name="Whitten M.M."/>
            <person name="Girdwood S."/>
            <person name="Del Sol R."/>
            <person name="Dyson P.J."/>
            <person name="Facey P.D."/>
        </authorList>
    </citation>
    <scope>NUCLEOTIDE SEQUENCE [LARGE SCALE GENOMIC DNA]</scope>
    <source>
        <strain evidence="11 12">LMG 5362</strain>
    </source>
</reference>
<dbReference type="PANTHER" id="PTHR48111:SF22">
    <property type="entry name" value="REGULATOR OF RPOS"/>
    <property type="match status" value="1"/>
</dbReference>
<evidence type="ECO:0000256" key="2">
    <source>
        <dbReference type="ARBA" id="ARBA00022553"/>
    </source>
</evidence>
<dbReference type="Gene3D" id="3.40.50.2300">
    <property type="match status" value="1"/>
</dbReference>
<dbReference type="GO" id="GO:0005829">
    <property type="term" value="C:cytosol"/>
    <property type="evidence" value="ECO:0007669"/>
    <property type="project" value="TreeGrafter"/>
</dbReference>
<dbReference type="CDD" id="cd00383">
    <property type="entry name" value="trans_reg_C"/>
    <property type="match status" value="1"/>
</dbReference>
<dbReference type="Gene3D" id="6.10.250.690">
    <property type="match status" value="1"/>
</dbReference>
<dbReference type="PROSITE" id="PS51755">
    <property type="entry name" value="OMPR_PHOB"/>
    <property type="match status" value="1"/>
</dbReference>
<keyword evidence="3" id="KW-0902">Two-component regulatory system</keyword>
<dbReference type="InterPro" id="IPR001867">
    <property type="entry name" value="OmpR/PhoB-type_DNA-bd"/>
</dbReference>
<dbReference type="SMART" id="SM00448">
    <property type="entry name" value="REC"/>
    <property type="match status" value="1"/>
</dbReference>
<proteinExistence type="predicted"/>
<dbReference type="InterPro" id="IPR011006">
    <property type="entry name" value="CheY-like_superfamily"/>
</dbReference>
<evidence type="ECO:0000256" key="5">
    <source>
        <dbReference type="ARBA" id="ARBA00023125"/>
    </source>
</evidence>
<name>R7WR87_9NOCA</name>
<dbReference type="eggNOG" id="COG0745">
    <property type="taxonomic scope" value="Bacteria"/>
</dbReference>
<sequence length="248" mass="27066">MTTGHNRHVSASSDDPAQLLPAHVLVVDDDEDVLTSLERGLRLSGFTASTARDGREALRKVTELRPDVMVLDMNMPVLDGTGVVTALRAVDNDIPVCVLSARTSVDDRIAGLEAGADDYLVKPFVLAELVARLRAMLRRRTAPPEPAGESLTVGDLTIDVAGHRVWQGDREIGLTKREFELLDALARNVGIVLGRERLLELVWGYDFVADTNVVDVFVGYLRRKLEAGGTPRIIHTVRGVGFVLRPDA</sequence>
<evidence type="ECO:0000256" key="3">
    <source>
        <dbReference type="ARBA" id="ARBA00023012"/>
    </source>
</evidence>
<organism evidence="11 12">
    <name type="scientific">Rhodococcus rhodnii LMG 5362</name>
    <dbReference type="NCBI Taxonomy" id="1273125"/>
    <lineage>
        <taxon>Bacteria</taxon>
        <taxon>Bacillati</taxon>
        <taxon>Actinomycetota</taxon>
        <taxon>Actinomycetes</taxon>
        <taxon>Mycobacteriales</taxon>
        <taxon>Nocardiaceae</taxon>
        <taxon>Rhodococcus</taxon>
    </lineage>
</organism>
<evidence type="ECO:0000256" key="1">
    <source>
        <dbReference type="ARBA" id="ARBA00004496"/>
    </source>
</evidence>
<keyword evidence="6" id="KW-0804">Transcription</keyword>